<dbReference type="InterPro" id="IPR051916">
    <property type="entry name" value="GPI-anchor_lipid_remodeler"/>
</dbReference>
<dbReference type="PANTHER" id="PTHR14859:SF1">
    <property type="entry name" value="PGAP2-INTERACTING PROTEIN"/>
    <property type="match status" value="1"/>
</dbReference>
<dbReference type="PANTHER" id="PTHR14859">
    <property type="entry name" value="CALCOFLUOR WHITE HYPERSENSITIVE PROTEIN PRECURSOR"/>
    <property type="match status" value="1"/>
</dbReference>
<proteinExistence type="predicted"/>
<feature type="domain" description="Endonuclease/exonuclease/phosphatase" evidence="1">
    <location>
        <begin position="4"/>
        <end position="272"/>
    </location>
</feature>
<dbReference type="RefSeq" id="WP_191594550.1">
    <property type="nucleotide sequence ID" value="NZ_JACYFC010000002.1"/>
</dbReference>
<accession>A0ABR8NYV2</accession>
<organism evidence="2 3">
    <name type="scientific">Marinomonas colpomeniae</name>
    <dbReference type="NCBI Taxonomy" id="2774408"/>
    <lineage>
        <taxon>Bacteria</taxon>
        <taxon>Pseudomonadati</taxon>
        <taxon>Pseudomonadota</taxon>
        <taxon>Gammaproteobacteria</taxon>
        <taxon>Oceanospirillales</taxon>
        <taxon>Oceanospirillaceae</taxon>
        <taxon>Marinomonas</taxon>
    </lineage>
</organism>
<evidence type="ECO:0000313" key="2">
    <source>
        <dbReference type="EMBL" id="MBD5771209.1"/>
    </source>
</evidence>
<keyword evidence="2" id="KW-0255">Endonuclease</keyword>
<keyword evidence="2" id="KW-0540">Nuclease</keyword>
<keyword evidence="2" id="KW-0378">Hydrolase</keyword>
<dbReference type="GO" id="GO:0004519">
    <property type="term" value="F:endonuclease activity"/>
    <property type="evidence" value="ECO:0007669"/>
    <property type="project" value="UniProtKB-KW"/>
</dbReference>
<dbReference type="EMBL" id="JACYFC010000002">
    <property type="protein sequence ID" value="MBD5771209.1"/>
    <property type="molecule type" value="Genomic_DNA"/>
</dbReference>
<dbReference type="Gene3D" id="3.60.10.10">
    <property type="entry name" value="Endonuclease/exonuclease/phosphatase"/>
    <property type="match status" value="1"/>
</dbReference>
<dbReference type="Pfam" id="PF03372">
    <property type="entry name" value="Exo_endo_phos"/>
    <property type="match status" value="1"/>
</dbReference>
<dbReference type="InterPro" id="IPR036691">
    <property type="entry name" value="Endo/exonu/phosph_ase_sf"/>
</dbReference>
<keyword evidence="3" id="KW-1185">Reference proteome</keyword>
<name>A0ABR8NYV2_9GAMM</name>
<evidence type="ECO:0000259" key="1">
    <source>
        <dbReference type="Pfam" id="PF03372"/>
    </source>
</evidence>
<gene>
    <name evidence="2" type="ORF">IF202_09090</name>
</gene>
<evidence type="ECO:0000313" key="3">
    <source>
        <dbReference type="Proteomes" id="UP000604161"/>
    </source>
</evidence>
<dbReference type="InterPro" id="IPR005135">
    <property type="entry name" value="Endo/exonuclease/phosphatase"/>
</dbReference>
<reference evidence="2 3" key="1">
    <citation type="submission" date="2020-09" db="EMBL/GenBank/DDBJ databases">
        <title>Marinomonas sp. nov., isolated from the cysticercosis algae of Qingdao, China.</title>
        <authorList>
            <person name="Sun X."/>
        </authorList>
    </citation>
    <scope>NUCLEOTIDE SEQUENCE [LARGE SCALE GENOMIC DNA]</scope>
    <source>
        <strain evidence="2 3">SM2066</strain>
    </source>
</reference>
<protein>
    <submittedName>
        <fullName evidence="2">Endonuclease/exonuclease/phosphatase family protein</fullName>
    </submittedName>
</protein>
<comment type="caution">
    <text evidence="2">The sequence shown here is derived from an EMBL/GenBank/DDBJ whole genome shotgun (WGS) entry which is preliminary data.</text>
</comment>
<sequence length="281" mass="31467">MRLLSWNIQSTKGCDNVFDNGRIIKDIQDFGDLDVICLQEVARYMVPYNNDDQKSLIEEGFSGYHSTWAAGFSRPLANGKNQEFGNLTLVKQGTLLDKRIHQLPNPCVSPAIQIPRSVAETVIRYKSTSITLLNTHLAYHSELESTQQIDYLTQLRDQVLSHKLSTTTLSSSDNDAYHSAQKGQHVLLCGDLNIALNSPKYLTMTNDMAWLDCANVAIKDANHLVRQPTCGIFDTSLWPEGAHVRDYFLCSSGLDDKIKNMEVNTSTMASDHQPICLTLED</sequence>
<dbReference type="SUPFAM" id="SSF56219">
    <property type="entry name" value="DNase I-like"/>
    <property type="match status" value="1"/>
</dbReference>
<dbReference type="Proteomes" id="UP000604161">
    <property type="component" value="Unassembled WGS sequence"/>
</dbReference>